<proteinExistence type="predicted"/>
<dbReference type="Pfam" id="PF14670">
    <property type="entry name" value="FXa_inhibition"/>
    <property type="match status" value="1"/>
</dbReference>
<keyword evidence="4" id="KW-1015">Disulfide bond</keyword>
<evidence type="ECO:0000256" key="1">
    <source>
        <dbReference type="ARBA" id="ARBA00022536"/>
    </source>
</evidence>
<evidence type="ECO:0000256" key="3">
    <source>
        <dbReference type="ARBA" id="ARBA00022737"/>
    </source>
</evidence>
<dbReference type="InterPro" id="IPR050778">
    <property type="entry name" value="Cueball_EGF_LRP_Nidogen"/>
</dbReference>
<feature type="repeat" description="LDL-receptor class B" evidence="6">
    <location>
        <begin position="136"/>
        <end position="179"/>
    </location>
</feature>
<keyword evidence="9" id="KW-1185">Reference proteome</keyword>
<keyword evidence="1" id="KW-0245">EGF-like domain</keyword>
<dbReference type="Gene3D" id="2.120.10.30">
    <property type="entry name" value="TolB, C-terminal domain"/>
    <property type="match status" value="3"/>
</dbReference>
<dbReference type="InterPro" id="IPR000033">
    <property type="entry name" value="LDLR_classB_rpt"/>
</dbReference>
<comment type="caution">
    <text evidence="8">The sequence shown here is derived from an EMBL/GenBank/DDBJ whole genome shotgun (WGS) entry which is preliminary data.</text>
</comment>
<keyword evidence="5" id="KW-0325">Glycoprotein</keyword>
<evidence type="ECO:0000256" key="2">
    <source>
        <dbReference type="ARBA" id="ARBA00022729"/>
    </source>
</evidence>
<dbReference type="Proteomes" id="UP000683360">
    <property type="component" value="Unassembled WGS sequence"/>
</dbReference>
<evidence type="ECO:0000256" key="4">
    <source>
        <dbReference type="ARBA" id="ARBA00023157"/>
    </source>
</evidence>
<dbReference type="EMBL" id="CAJPWZ010001742">
    <property type="protein sequence ID" value="CAG2222290.1"/>
    <property type="molecule type" value="Genomic_DNA"/>
</dbReference>
<dbReference type="SUPFAM" id="SSF57196">
    <property type="entry name" value="EGF/Laminin"/>
    <property type="match status" value="1"/>
</dbReference>
<protein>
    <submittedName>
        <fullName evidence="8">LRP5_6</fullName>
    </submittedName>
</protein>
<dbReference type="SMART" id="SM00135">
    <property type="entry name" value="LY"/>
    <property type="match status" value="6"/>
</dbReference>
<dbReference type="FunFam" id="2.120.10.30:FF:000241">
    <property type="entry name" value="Low-density lipoprotein receptor-related protein 6"/>
    <property type="match status" value="1"/>
</dbReference>
<evidence type="ECO:0000256" key="7">
    <source>
        <dbReference type="SAM" id="SignalP"/>
    </source>
</evidence>
<feature type="signal peptide" evidence="7">
    <location>
        <begin position="1"/>
        <end position="23"/>
    </location>
</feature>
<gene>
    <name evidence="8" type="ORF">MEDL_35620</name>
</gene>
<name>A0A8S3SRF9_MYTED</name>
<keyword evidence="2 7" id="KW-0732">Signal</keyword>
<feature type="repeat" description="LDL-receptor class B" evidence="6">
    <location>
        <begin position="180"/>
        <end position="224"/>
    </location>
</feature>
<keyword evidence="3" id="KW-0677">Repeat</keyword>
<dbReference type="SUPFAM" id="SSF63825">
    <property type="entry name" value="YWTD domain"/>
    <property type="match status" value="2"/>
</dbReference>
<dbReference type="PANTHER" id="PTHR46513">
    <property type="entry name" value="VITELLOGENIN RECEPTOR-LIKE PROTEIN-RELATED-RELATED"/>
    <property type="match status" value="1"/>
</dbReference>
<evidence type="ECO:0000313" key="8">
    <source>
        <dbReference type="EMBL" id="CAG2222290.1"/>
    </source>
</evidence>
<reference evidence="8" key="1">
    <citation type="submission" date="2021-03" db="EMBL/GenBank/DDBJ databases">
        <authorList>
            <person name="Bekaert M."/>
        </authorList>
    </citation>
    <scope>NUCLEOTIDE SEQUENCE</scope>
</reference>
<feature type="chain" id="PRO_5035944610" evidence="7">
    <location>
        <begin position="24"/>
        <end position="459"/>
    </location>
</feature>
<evidence type="ECO:0000256" key="5">
    <source>
        <dbReference type="ARBA" id="ARBA00023180"/>
    </source>
</evidence>
<dbReference type="AlphaFoldDB" id="A0A8S3SRF9"/>
<dbReference type="OrthoDB" id="10046193at2759"/>
<evidence type="ECO:0000256" key="6">
    <source>
        <dbReference type="PROSITE-ProRule" id="PRU00461"/>
    </source>
</evidence>
<dbReference type="PROSITE" id="PS51120">
    <property type="entry name" value="LDLRB"/>
    <property type="match status" value="2"/>
</dbReference>
<dbReference type="Gene3D" id="2.10.25.10">
    <property type="entry name" value="Laminin"/>
    <property type="match status" value="1"/>
</dbReference>
<dbReference type="InterPro" id="IPR011042">
    <property type="entry name" value="6-blade_b-propeller_TolB-like"/>
</dbReference>
<accession>A0A8S3SRF9</accession>
<dbReference type="Pfam" id="PF00058">
    <property type="entry name" value="Ldl_recept_b"/>
    <property type="match status" value="2"/>
</dbReference>
<evidence type="ECO:0000313" key="9">
    <source>
        <dbReference type="Proteomes" id="UP000683360"/>
    </source>
</evidence>
<organism evidence="8 9">
    <name type="scientific">Mytilus edulis</name>
    <name type="common">Blue mussel</name>
    <dbReference type="NCBI Taxonomy" id="6550"/>
    <lineage>
        <taxon>Eukaryota</taxon>
        <taxon>Metazoa</taxon>
        <taxon>Spiralia</taxon>
        <taxon>Lophotrochozoa</taxon>
        <taxon>Mollusca</taxon>
        <taxon>Bivalvia</taxon>
        <taxon>Autobranchia</taxon>
        <taxon>Pteriomorphia</taxon>
        <taxon>Mytilida</taxon>
        <taxon>Mytiloidea</taxon>
        <taxon>Mytilidae</taxon>
        <taxon>Mytilinae</taxon>
        <taxon>Mytilus</taxon>
    </lineage>
</organism>
<sequence>MKTADRNIIIFLCFGSLFLQVSAFFDGTHPNLLYANILQIDSIEINTWRNNSVVPGLSRAISLDYHYSMGLIFWTDVLEMKIATMHIDNILNINEDIVRTKIGRPDVSNLDGSMRRTLIDYGIERPRALALDPNRGIMFFSDWGSVPRIERCGLDGRDRQIIVVTDIAWPNGLVIDHKDERLYWTDGALFQIKSSTLDGKDVKTIIKDVKYLPHPFGIAVHDQYVYWTNWEYKSLLRTNKYDGSYVETVQRDLTSPMDIKLYDSNVQPDLGANVCGYFNGGCSHLCFPTSPWSERNVKYTCSCPDGYDIKSDNQTCTKHGGNAQLIIAEHQSISRIDLESLQSDALDVTGLLNTVAVDFHLEKDLIFWTDVSLKGIYVSYLSGGLLSGLGIRKAIISEDINTPDDAGLNHIQVSNLDGTFRKTLINSRLDEPRAVALLPHEGSSRVGERRAVKTDTNYL</sequence>